<dbReference type="SUPFAM" id="SSF111321">
    <property type="entry name" value="AF1104-like"/>
    <property type="match status" value="1"/>
</dbReference>
<dbReference type="PANTHER" id="PTHR12260">
    <property type="entry name" value="DAMAGE-CONTROL PHOSPHATASE ARMT1"/>
    <property type="match status" value="1"/>
</dbReference>
<feature type="domain" description="Damage-control phosphatase ARMT1-like metal-binding" evidence="8">
    <location>
        <begin position="21"/>
        <end position="441"/>
    </location>
</feature>
<keyword evidence="4 7" id="KW-0378">Hydrolase</keyword>
<evidence type="ECO:0000259" key="8">
    <source>
        <dbReference type="Pfam" id="PF01937"/>
    </source>
</evidence>
<evidence type="ECO:0000256" key="3">
    <source>
        <dbReference type="ARBA" id="ARBA00022723"/>
    </source>
</evidence>
<keyword evidence="3 7" id="KW-0479">Metal-binding</keyword>
<protein>
    <recommendedName>
        <fullName evidence="7">Sugar phosphate phosphatase</fullName>
        <ecNumber evidence="7">3.1.3.-</ecNumber>
    </recommendedName>
</protein>
<dbReference type="EMBL" id="GL377302">
    <property type="protein sequence ID" value="EFJ03727.1"/>
    <property type="molecule type" value="Genomic_DNA"/>
</dbReference>
<evidence type="ECO:0000256" key="6">
    <source>
        <dbReference type="ARBA" id="ARBA00048809"/>
    </source>
</evidence>
<reference evidence="9 10" key="1">
    <citation type="journal article" date="2010" name="Nat. Biotechnol.">
        <title>Genome sequence of the model mushroom Schizophyllum commune.</title>
        <authorList>
            <person name="Ohm R.A."/>
            <person name="de Jong J.F."/>
            <person name="Lugones L.G."/>
            <person name="Aerts A."/>
            <person name="Kothe E."/>
            <person name="Stajich J.E."/>
            <person name="de Vries R.P."/>
            <person name="Record E."/>
            <person name="Levasseur A."/>
            <person name="Baker S.E."/>
            <person name="Bartholomew K.A."/>
            <person name="Coutinho P.M."/>
            <person name="Erdmann S."/>
            <person name="Fowler T.J."/>
            <person name="Gathman A.C."/>
            <person name="Lombard V."/>
            <person name="Henrissat B."/>
            <person name="Knabe N."/>
            <person name="Kuees U."/>
            <person name="Lilly W.W."/>
            <person name="Lindquist E."/>
            <person name="Lucas S."/>
            <person name="Magnuson J.K."/>
            <person name="Piumi F."/>
            <person name="Raudaskoski M."/>
            <person name="Salamov A."/>
            <person name="Schmutz J."/>
            <person name="Schwarze F.W.M.R."/>
            <person name="vanKuyk P.A."/>
            <person name="Horton J.S."/>
            <person name="Grigoriev I.V."/>
            <person name="Woesten H.A.B."/>
        </authorList>
    </citation>
    <scope>NUCLEOTIDE SEQUENCE [LARGE SCALE GENOMIC DNA]</scope>
    <source>
        <strain evidence="10">H4-8 / FGSC 9210</strain>
    </source>
</reference>
<dbReference type="HOGENOM" id="CLU_030117_2_0_1"/>
<proteinExistence type="inferred from homology"/>
<dbReference type="Gene3D" id="1.20.930.60">
    <property type="match status" value="1"/>
</dbReference>
<dbReference type="PANTHER" id="PTHR12260:SF6">
    <property type="entry name" value="DAMAGE-CONTROL PHOSPHATASE ARMT1"/>
    <property type="match status" value="1"/>
</dbReference>
<dbReference type="InterPro" id="IPR039763">
    <property type="entry name" value="ARMT1"/>
</dbReference>
<comment type="catalytic activity">
    <reaction evidence="1 7">
        <text>beta-D-fructose 1-phosphate + H2O = D-fructose + phosphate</text>
        <dbReference type="Rhea" id="RHEA:35603"/>
        <dbReference type="ChEBI" id="CHEBI:15377"/>
        <dbReference type="ChEBI" id="CHEBI:37721"/>
        <dbReference type="ChEBI" id="CHEBI:43474"/>
        <dbReference type="ChEBI" id="CHEBI:138881"/>
    </reaction>
</comment>
<dbReference type="Proteomes" id="UP000007431">
    <property type="component" value="Unassembled WGS sequence"/>
</dbReference>
<dbReference type="InterPro" id="IPR036075">
    <property type="entry name" value="ARMT-1-like_metal-bd_sf"/>
</dbReference>
<evidence type="ECO:0000256" key="7">
    <source>
        <dbReference type="RuleBase" id="RU367030"/>
    </source>
</evidence>
<comment type="similarity">
    <text evidence="2 7">Belongs to the damage-control phosphatase family. Sugar phosphate phosphatase III subfamily.</text>
</comment>
<accession>D8PQ72</accession>
<comment type="cofactor">
    <cofactor evidence="7">
        <name>Mn(2+)</name>
        <dbReference type="ChEBI" id="CHEBI:29035"/>
    </cofactor>
    <cofactor evidence="7">
        <name>Ni(2+)</name>
        <dbReference type="ChEBI" id="CHEBI:49786"/>
    </cofactor>
</comment>
<dbReference type="GO" id="GO:0103026">
    <property type="term" value="F:fructose-1-phosphatase activity"/>
    <property type="evidence" value="ECO:0007669"/>
    <property type="project" value="RHEA"/>
</dbReference>
<evidence type="ECO:0000256" key="1">
    <source>
        <dbReference type="ARBA" id="ARBA00001326"/>
    </source>
</evidence>
<comment type="catalytic activity">
    <reaction evidence="6 7">
        <text>beta-D-fructose 6-phosphate = dihydroxyacetone + D-glyceraldehyde 3-phosphate</text>
        <dbReference type="Rhea" id="RHEA:28002"/>
        <dbReference type="ChEBI" id="CHEBI:16016"/>
        <dbReference type="ChEBI" id="CHEBI:57634"/>
        <dbReference type="ChEBI" id="CHEBI:59776"/>
    </reaction>
</comment>
<dbReference type="VEuPathDB" id="FungiDB:SCHCODRAFT_02611587"/>
<dbReference type="EC" id="3.1.3.-" evidence="7"/>
<evidence type="ECO:0000256" key="4">
    <source>
        <dbReference type="ARBA" id="ARBA00022801"/>
    </source>
</evidence>
<dbReference type="GO" id="GO:0097023">
    <property type="term" value="F:fructose 6-phosphate aldolase activity"/>
    <property type="evidence" value="ECO:0007669"/>
    <property type="project" value="RHEA"/>
</dbReference>
<dbReference type="OMA" id="IFARQKM"/>
<gene>
    <name evidence="9" type="ORF">SCHCODRAFT_13473</name>
</gene>
<dbReference type="STRING" id="578458.D8PQ72"/>
<comment type="function">
    <text evidence="7">Metal-dependent phosphatase that shows phosphatase activity against several substrates, including fructose-1-phosphate and fructose-6-phosphate. Its preference for fructose-1-phosphate, a strong glycating agent that causes DNA damage rather than a canonical yeast metabolite, suggests a damage-control function in hexose phosphate metabolism.</text>
</comment>
<dbReference type="InterPro" id="IPR002791">
    <property type="entry name" value="ARMT1-like_metal-bd"/>
</dbReference>
<dbReference type="GO" id="GO:0006974">
    <property type="term" value="P:DNA damage response"/>
    <property type="evidence" value="ECO:0007669"/>
    <property type="project" value="TreeGrafter"/>
</dbReference>
<evidence type="ECO:0000313" key="10">
    <source>
        <dbReference type="Proteomes" id="UP000007431"/>
    </source>
</evidence>
<keyword evidence="10" id="KW-1185">Reference proteome</keyword>
<dbReference type="Pfam" id="PF01937">
    <property type="entry name" value="ARMT1-like_dom"/>
    <property type="match status" value="1"/>
</dbReference>
<sequence length="456" mass="51410">MAFTPPPPYDPTDKNGFSYKTVNTRWPVILTGIIDTLCNVNHELHVQASAANTSEDVAKQAKERISQGKSVIEKISKLKYEMARDKELELLSEDGEPHVGLYNAQLEALRQEGKHTWYTAPWLFAECYLYRFLRNYFVTSGLRDYDPFFKQKIDTFAKSSVAILQLTSTLHTLESSPTTDSAGLEVLFKEMIQMCLWGNATDLSLLTHLTVEDISRLQSVGREEQEKRSQFILRDDQRAIWRRLQNMGDKKRIDFVLDNGIEVFTDLVFADFLVTYTPYVNKVVFHPKLIPWFVSDVTPPDFNAAIEALTRADFFPSSQASEVGAVQQVVSRWKKYLADGTFSLSVPLDTPLGGGGEKGSKAEFWTSPHPYWNMVSEAPALWRELHEESGMVFFKLTGDVKWPASTPFETALGPLAGTIPVAALRTNKADVIVGLPEDVAARLDKAEGIKWRTDGR</sequence>
<comment type="domain">
    <text evidence="7">Subfamily III proteins have a conserved RTxK motif about 40-50 residues from the C-terminus; the threonine may be replaced by serine or cysteine.</text>
</comment>
<evidence type="ECO:0000256" key="5">
    <source>
        <dbReference type="ARBA" id="ARBA00023211"/>
    </source>
</evidence>
<dbReference type="InParanoid" id="D8PQ72"/>
<keyword evidence="5 7" id="KW-0464">Manganese</keyword>
<dbReference type="GO" id="GO:0005634">
    <property type="term" value="C:nucleus"/>
    <property type="evidence" value="ECO:0007669"/>
    <property type="project" value="TreeGrafter"/>
</dbReference>
<organism evidence="10">
    <name type="scientific">Schizophyllum commune (strain H4-8 / FGSC 9210)</name>
    <name type="common">Split gill fungus</name>
    <dbReference type="NCBI Taxonomy" id="578458"/>
    <lineage>
        <taxon>Eukaryota</taxon>
        <taxon>Fungi</taxon>
        <taxon>Dikarya</taxon>
        <taxon>Basidiomycota</taxon>
        <taxon>Agaricomycotina</taxon>
        <taxon>Agaricomycetes</taxon>
        <taxon>Agaricomycetidae</taxon>
        <taxon>Agaricales</taxon>
        <taxon>Schizophyllaceae</taxon>
        <taxon>Schizophyllum</taxon>
    </lineage>
</organism>
<evidence type="ECO:0000313" key="9">
    <source>
        <dbReference type="EMBL" id="EFJ03727.1"/>
    </source>
</evidence>
<name>D8PQ72_SCHCM</name>
<evidence type="ECO:0000256" key="2">
    <source>
        <dbReference type="ARBA" id="ARBA00009519"/>
    </source>
</evidence>
<dbReference type="eggNOG" id="KOG3870">
    <property type="taxonomic scope" value="Eukaryota"/>
</dbReference>
<dbReference type="AlphaFoldDB" id="D8PQ72"/>
<dbReference type="GO" id="GO:0046872">
    <property type="term" value="F:metal ion binding"/>
    <property type="evidence" value="ECO:0007669"/>
    <property type="project" value="UniProtKB-UniRule"/>
</dbReference>